<evidence type="ECO:0008006" key="3">
    <source>
        <dbReference type="Google" id="ProtNLM"/>
    </source>
</evidence>
<dbReference type="EMBL" id="JAGGKP010000001">
    <property type="protein sequence ID" value="MBP1936567.1"/>
    <property type="molecule type" value="Genomic_DNA"/>
</dbReference>
<reference evidence="1 2" key="1">
    <citation type="submission" date="2021-03" db="EMBL/GenBank/DDBJ databases">
        <title>Genomic Encyclopedia of Type Strains, Phase IV (KMG-IV): sequencing the most valuable type-strain genomes for metagenomic binning, comparative biology and taxonomic classification.</title>
        <authorList>
            <person name="Goeker M."/>
        </authorList>
    </citation>
    <scope>NUCLEOTIDE SEQUENCE [LARGE SCALE GENOMIC DNA]</scope>
    <source>
        <strain evidence="1 2">DSM 23491</strain>
    </source>
</reference>
<accession>A0ABS4H2G4</accession>
<comment type="caution">
    <text evidence="1">The sequence shown here is derived from an EMBL/GenBank/DDBJ whole genome shotgun (WGS) entry which is preliminary data.</text>
</comment>
<evidence type="ECO:0000313" key="1">
    <source>
        <dbReference type="EMBL" id="MBP1936567.1"/>
    </source>
</evidence>
<name>A0ABS4H2G4_9BACL</name>
<evidence type="ECO:0000313" key="2">
    <source>
        <dbReference type="Proteomes" id="UP001519273"/>
    </source>
</evidence>
<organism evidence="1 2">
    <name type="scientific">Paenibacillus sediminis</name>
    <dbReference type="NCBI Taxonomy" id="664909"/>
    <lineage>
        <taxon>Bacteria</taxon>
        <taxon>Bacillati</taxon>
        <taxon>Bacillota</taxon>
        <taxon>Bacilli</taxon>
        <taxon>Bacillales</taxon>
        <taxon>Paenibacillaceae</taxon>
        <taxon>Paenibacillus</taxon>
    </lineage>
</organism>
<protein>
    <recommendedName>
        <fullName evidence="3">Lipoprotein</fullName>
    </recommendedName>
</protein>
<proteinExistence type="predicted"/>
<keyword evidence="2" id="KW-1185">Reference proteome</keyword>
<dbReference type="Proteomes" id="UP001519273">
    <property type="component" value="Unassembled WGS sequence"/>
</dbReference>
<sequence>MNTRTLGEIPRRFKNHERMVIMRRILKKFSFISIFICIVVGCSSSKMISPNTLENTNRLLKDSLNNKDYALFQTYLSEPQKNKISRSQFEELTKMTTAGWGQDIYSLISFENGEMLLVNIIKDPKNNGYFKIQDIKRVPEEMKELFKKSSIED</sequence>
<dbReference type="RefSeq" id="WP_209847062.1">
    <property type="nucleotide sequence ID" value="NZ_CBCRVE010000002.1"/>
</dbReference>
<gene>
    <name evidence="1" type="ORF">J2Z20_001428</name>
</gene>